<dbReference type="InterPro" id="IPR001867">
    <property type="entry name" value="OmpR/PhoB-type_DNA-bd"/>
</dbReference>
<dbReference type="Gene3D" id="3.40.50.2300">
    <property type="match status" value="1"/>
</dbReference>
<evidence type="ECO:0000259" key="7">
    <source>
        <dbReference type="PROSITE" id="PS51755"/>
    </source>
</evidence>
<evidence type="ECO:0000256" key="3">
    <source>
        <dbReference type="ARBA" id="ARBA00023125"/>
    </source>
</evidence>
<evidence type="ECO:0000256" key="4">
    <source>
        <dbReference type="PROSITE-ProRule" id="PRU00169"/>
    </source>
</evidence>
<evidence type="ECO:0000256" key="5">
    <source>
        <dbReference type="PROSITE-ProRule" id="PRU01091"/>
    </source>
</evidence>
<evidence type="ECO:0000256" key="2">
    <source>
        <dbReference type="ARBA" id="ARBA00023012"/>
    </source>
</evidence>
<feature type="domain" description="OmpR/PhoB-type" evidence="7">
    <location>
        <begin position="127"/>
        <end position="226"/>
    </location>
</feature>
<dbReference type="GO" id="GO:0032993">
    <property type="term" value="C:protein-DNA complex"/>
    <property type="evidence" value="ECO:0007669"/>
    <property type="project" value="TreeGrafter"/>
</dbReference>
<dbReference type="Gene3D" id="1.10.10.10">
    <property type="entry name" value="Winged helix-like DNA-binding domain superfamily/Winged helix DNA-binding domain"/>
    <property type="match status" value="1"/>
</dbReference>
<protein>
    <submittedName>
        <fullName evidence="8">DNA-binding heavy metal response regulator</fullName>
    </submittedName>
</protein>
<dbReference type="GO" id="GO:0006355">
    <property type="term" value="P:regulation of DNA-templated transcription"/>
    <property type="evidence" value="ECO:0007669"/>
    <property type="project" value="InterPro"/>
</dbReference>
<dbReference type="PROSITE" id="PS50110">
    <property type="entry name" value="RESPONSE_REGULATORY"/>
    <property type="match status" value="1"/>
</dbReference>
<dbReference type="GO" id="GO:0000156">
    <property type="term" value="F:phosphorelay response regulator activity"/>
    <property type="evidence" value="ECO:0007669"/>
    <property type="project" value="TreeGrafter"/>
</dbReference>
<feature type="modified residue" description="4-aspartylphosphate" evidence="4">
    <location>
        <position position="51"/>
    </location>
</feature>
<dbReference type="SUPFAM" id="SSF52172">
    <property type="entry name" value="CheY-like"/>
    <property type="match status" value="1"/>
</dbReference>
<evidence type="ECO:0000256" key="1">
    <source>
        <dbReference type="ARBA" id="ARBA00022553"/>
    </source>
</evidence>
<sequence>MRIAYLEDDTAQADLVQHWLAEAGHTCMHCTNGREFMVLMRRETFDLLLLDWEVPDMSGRQVLDELRAAGNAVPVLFATQRDDESSIVGALSSGADDYMVKPVRQAELLARITALGRRAGVGEVVPQTVQELGPWTIDRARRTITLDGAPVKLTDKDFELASYLFQNVGKLMSRSHLLEKVWGIMSAIESRTVDVHISRIRRSLEIRPERGYRIKTIYQHGYRLEPVEEQGAA</sequence>
<keyword evidence="9" id="KW-1185">Reference proteome</keyword>
<dbReference type="PROSITE" id="PS51755">
    <property type="entry name" value="OMPR_PHOB"/>
    <property type="match status" value="1"/>
</dbReference>
<dbReference type="KEGG" id="apac:S7S_17125"/>
<name>A0A0B4XU86_9GAMM</name>
<dbReference type="HOGENOM" id="CLU_000445_30_0_6"/>
<dbReference type="RefSeq" id="WP_008734984.1">
    <property type="nucleotide sequence ID" value="NZ_CP004387.1"/>
</dbReference>
<evidence type="ECO:0000313" key="8">
    <source>
        <dbReference type="EMBL" id="AJD49837.1"/>
    </source>
</evidence>
<dbReference type="InterPro" id="IPR036388">
    <property type="entry name" value="WH-like_DNA-bd_sf"/>
</dbReference>
<feature type="DNA-binding region" description="OmpR/PhoB-type" evidence="5">
    <location>
        <begin position="127"/>
        <end position="226"/>
    </location>
</feature>
<dbReference type="Pfam" id="PF00486">
    <property type="entry name" value="Trans_reg_C"/>
    <property type="match status" value="1"/>
</dbReference>
<dbReference type="EMBL" id="CP004387">
    <property type="protein sequence ID" value="AJD49837.1"/>
    <property type="molecule type" value="Genomic_DNA"/>
</dbReference>
<dbReference type="SMART" id="SM00448">
    <property type="entry name" value="REC"/>
    <property type="match status" value="1"/>
</dbReference>
<dbReference type="GO" id="GO:0005829">
    <property type="term" value="C:cytosol"/>
    <property type="evidence" value="ECO:0007669"/>
    <property type="project" value="TreeGrafter"/>
</dbReference>
<dbReference type="InterPro" id="IPR001789">
    <property type="entry name" value="Sig_transdc_resp-reg_receiver"/>
</dbReference>
<accession>A0A0B4XU86</accession>
<dbReference type="STRING" id="391936.S7S_17125"/>
<dbReference type="PANTHER" id="PTHR48111:SF40">
    <property type="entry name" value="PHOSPHATE REGULON TRANSCRIPTIONAL REGULATORY PROTEIN PHOB"/>
    <property type="match status" value="1"/>
</dbReference>
<keyword evidence="2" id="KW-0902">Two-component regulatory system</keyword>
<dbReference type="OrthoDB" id="9802426at2"/>
<proteinExistence type="predicted"/>
<dbReference type="PANTHER" id="PTHR48111">
    <property type="entry name" value="REGULATOR OF RPOS"/>
    <property type="match status" value="1"/>
</dbReference>
<dbReference type="Pfam" id="PF00072">
    <property type="entry name" value="Response_reg"/>
    <property type="match status" value="1"/>
</dbReference>
<gene>
    <name evidence="8" type="ORF">S7S_17125</name>
</gene>
<dbReference type="SMART" id="SM00862">
    <property type="entry name" value="Trans_reg_C"/>
    <property type="match status" value="1"/>
</dbReference>
<dbReference type="CDD" id="cd17574">
    <property type="entry name" value="REC_OmpR"/>
    <property type="match status" value="1"/>
</dbReference>
<dbReference type="AlphaFoldDB" id="A0A0B4XU86"/>
<evidence type="ECO:0000259" key="6">
    <source>
        <dbReference type="PROSITE" id="PS50110"/>
    </source>
</evidence>
<keyword evidence="1 4" id="KW-0597">Phosphoprotein</keyword>
<dbReference type="InterPro" id="IPR039420">
    <property type="entry name" value="WalR-like"/>
</dbReference>
<organism evidence="8 9">
    <name type="scientific">Isoalcanivorax pacificus W11-5</name>
    <dbReference type="NCBI Taxonomy" id="391936"/>
    <lineage>
        <taxon>Bacteria</taxon>
        <taxon>Pseudomonadati</taxon>
        <taxon>Pseudomonadota</taxon>
        <taxon>Gammaproteobacteria</taxon>
        <taxon>Oceanospirillales</taxon>
        <taxon>Alcanivoracaceae</taxon>
        <taxon>Isoalcanivorax</taxon>
    </lineage>
</organism>
<dbReference type="InterPro" id="IPR011006">
    <property type="entry name" value="CheY-like_superfamily"/>
</dbReference>
<keyword evidence="3 5" id="KW-0238">DNA-binding</keyword>
<feature type="domain" description="Response regulatory" evidence="6">
    <location>
        <begin position="2"/>
        <end position="116"/>
    </location>
</feature>
<dbReference type="Proteomes" id="UP000006764">
    <property type="component" value="Chromosome"/>
</dbReference>
<dbReference type="GO" id="GO:0000976">
    <property type="term" value="F:transcription cis-regulatory region binding"/>
    <property type="evidence" value="ECO:0007669"/>
    <property type="project" value="TreeGrafter"/>
</dbReference>
<evidence type="ECO:0000313" key="9">
    <source>
        <dbReference type="Proteomes" id="UP000006764"/>
    </source>
</evidence>
<dbReference type="CDD" id="cd00383">
    <property type="entry name" value="trans_reg_C"/>
    <property type="match status" value="1"/>
</dbReference>
<reference evidence="8 9" key="1">
    <citation type="journal article" date="2012" name="J. Bacteriol.">
        <title>Genome sequence of an alkane-degrading bacterium, Alcanivorax pacificus type strain W11-5, isolated from deep sea sediment.</title>
        <authorList>
            <person name="Lai Q."/>
            <person name="Shao Z."/>
        </authorList>
    </citation>
    <scope>NUCLEOTIDE SEQUENCE [LARGE SCALE GENOMIC DNA]</scope>
    <source>
        <strain evidence="8 9">W11-5</strain>
    </source>
</reference>